<evidence type="ECO:0000259" key="1">
    <source>
        <dbReference type="PROSITE" id="PS51186"/>
    </source>
</evidence>
<dbReference type="CDD" id="cd04301">
    <property type="entry name" value="NAT_SF"/>
    <property type="match status" value="1"/>
</dbReference>
<gene>
    <name evidence="2" type="ORF">SAMN05660841_02966</name>
</gene>
<reference evidence="3" key="1">
    <citation type="submission" date="2017-02" db="EMBL/GenBank/DDBJ databases">
        <authorList>
            <person name="Varghese N."/>
            <person name="Submissions S."/>
        </authorList>
    </citation>
    <scope>NUCLEOTIDE SEQUENCE [LARGE SCALE GENOMIC DNA]</scope>
    <source>
        <strain evidence="3">DSM 24091</strain>
    </source>
</reference>
<dbReference type="GO" id="GO:0016747">
    <property type="term" value="F:acyltransferase activity, transferring groups other than amino-acyl groups"/>
    <property type="evidence" value="ECO:0007669"/>
    <property type="project" value="InterPro"/>
</dbReference>
<keyword evidence="3" id="KW-1185">Reference proteome</keyword>
<dbReference type="InterPro" id="IPR016181">
    <property type="entry name" value="Acyl_CoA_acyltransferase"/>
</dbReference>
<dbReference type="PROSITE" id="PS51186">
    <property type="entry name" value="GNAT"/>
    <property type="match status" value="1"/>
</dbReference>
<dbReference type="Pfam" id="PF13673">
    <property type="entry name" value="Acetyltransf_10"/>
    <property type="match status" value="1"/>
</dbReference>
<evidence type="ECO:0000313" key="2">
    <source>
        <dbReference type="EMBL" id="SKB90444.1"/>
    </source>
</evidence>
<dbReference type="AlphaFoldDB" id="A0A1T5F2I9"/>
<name>A0A1T5F2I9_9SPHI</name>
<dbReference type="SUPFAM" id="SSF55729">
    <property type="entry name" value="Acyl-CoA N-acyltransferases (Nat)"/>
    <property type="match status" value="1"/>
</dbReference>
<sequence>MEQRIGIKTFEELTNVELYEILRLRSEVFVVEQSCIYQDIDGKDKACHHVMLYIGSKLTAYSRVVPAGLSYEEVSLGRVLVNPDFRGLGLGKTIVKEAIQSCYAIFGKSDIRIGAQYHLLAMYQSLGFEPQGEPYDEDGILHIDMLKRYEE</sequence>
<dbReference type="Gene3D" id="3.40.630.30">
    <property type="match status" value="1"/>
</dbReference>
<feature type="domain" description="N-acetyltransferase" evidence="1">
    <location>
        <begin position="8"/>
        <end position="150"/>
    </location>
</feature>
<organism evidence="2 3">
    <name type="scientific">Sphingobacterium nematocida</name>
    <dbReference type="NCBI Taxonomy" id="1513896"/>
    <lineage>
        <taxon>Bacteria</taxon>
        <taxon>Pseudomonadati</taxon>
        <taxon>Bacteroidota</taxon>
        <taxon>Sphingobacteriia</taxon>
        <taxon>Sphingobacteriales</taxon>
        <taxon>Sphingobacteriaceae</taxon>
        <taxon>Sphingobacterium</taxon>
    </lineage>
</organism>
<dbReference type="OrthoDB" id="9796171at2"/>
<proteinExistence type="predicted"/>
<accession>A0A1T5F2I9</accession>
<evidence type="ECO:0000313" key="3">
    <source>
        <dbReference type="Proteomes" id="UP000190150"/>
    </source>
</evidence>
<dbReference type="Proteomes" id="UP000190150">
    <property type="component" value="Unassembled WGS sequence"/>
</dbReference>
<protein>
    <submittedName>
        <fullName evidence="2">ElaA protein</fullName>
    </submittedName>
</protein>
<dbReference type="EMBL" id="FUZF01000014">
    <property type="protein sequence ID" value="SKB90444.1"/>
    <property type="molecule type" value="Genomic_DNA"/>
</dbReference>
<dbReference type="RefSeq" id="WP_079644130.1">
    <property type="nucleotide sequence ID" value="NZ_FUZF01000014.1"/>
</dbReference>
<dbReference type="InterPro" id="IPR000182">
    <property type="entry name" value="GNAT_dom"/>
</dbReference>